<evidence type="ECO:0000256" key="3">
    <source>
        <dbReference type="ARBA" id="ARBA00022692"/>
    </source>
</evidence>
<dbReference type="InterPro" id="IPR036259">
    <property type="entry name" value="MFS_trans_sf"/>
</dbReference>
<dbReference type="PANTHER" id="PTHR16172">
    <property type="entry name" value="MAJOR FACILITATOR SUPERFAMILY DOMAIN-CONTAINING PROTEIN 6-LIKE"/>
    <property type="match status" value="1"/>
</dbReference>
<evidence type="ECO:0000256" key="1">
    <source>
        <dbReference type="ARBA" id="ARBA00004141"/>
    </source>
</evidence>
<dbReference type="EMBL" id="CAJVPK010000018">
    <property type="protein sequence ID" value="CAG8433680.1"/>
    <property type="molecule type" value="Genomic_DNA"/>
</dbReference>
<dbReference type="GO" id="GO:0016020">
    <property type="term" value="C:membrane"/>
    <property type="evidence" value="ECO:0007669"/>
    <property type="project" value="UniProtKB-SubCell"/>
</dbReference>
<dbReference type="AlphaFoldDB" id="A0A9N8UXS2"/>
<keyword evidence="9" id="KW-1185">Reference proteome</keyword>
<keyword evidence="3 6" id="KW-0812">Transmembrane</keyword>
<evidence type="ECO:0000256" key="6">
    <source>
        <dbReference type="SAM" id="Phobius"/>
    </source>
</evidence>
<organism evidence="8 9">
    <name type="scientific">Diversispora eburnea</name>
    <dbReference type="NCBI Taxonomy" id="1213867"/>
    <lineage>
        <taxon>Eukaryota</taxon>
        <taxon>Fungi</taxon>
        <taxon>Fungi incertae sedis</taxon>
        <taxon>Mucoromycota</taxon>
        <taxon>Glomeromycotina</taxon>
        <taxon>Glomeromycetes</taxon>
        <taxon>Diversisporales</taxon>
        <taxon>Diversisporaceae</taxon>
        <taxon>Diversispora</taxon>
    </lineage>
</organism>
<feature type="domain" description="Major facilitator superfamily associated" evidence="7">
    <location>
        <begin position="8"/>
        <end position="404"/>
    </location>
</feature>
<proteinExistence type="inferred from homology"/>
<name>A0A9N8UXS2_9GLOM</name>
<feature type="transmembrane region" description="Helical" evidence="6">
    <location>
        <begin position="43"/>
        <end position="63"/>
    </location>
</feature>
<feature type="transmembrane region" description="Helical" evidence="6">
    <location>
        <begin position="253"/>
        <end position="276"/>
    </location>
</feature>
<dbReference type="InterPro" id="IPR024989">
    <property type="entry name" value="MFS_assoc_dom"/>
</dbReference>
<dbReference type="SUPFAM" id="SSF103473">
    <property type="entry name" value="MFS general substrate transporter"/>
    <property type="match status" value="1"/>
</dbReference>
<evidence type="ECO:0000313" key="9">
    <source>
        <dbReference type="Proteomes" id="UP000789706"/>
    </source>
</evidence>
<evidence type="ECO:0000256" key="2">
    <source>
        <dbReference type="ARBA" id="ARBA00005241"/>
    </source>
</evidence>
<feature type="transmembrane region" description="Helical" evidence="6">
    <location>
        <begin position="165"/>
        <end position="184"/>
    </location>
</feature>
<protein>
    <submittedName>
        <fullName evidence="8">10405_t:CDS:1</fullName>
    </submittedName>
</protein>
<dbReference type="PANTHER" id="PTHR16172:SF41">
    <property type="entry name" value="MAJOR FACILITATOR SUPERFAMILY DOMAIN-CONTAINING PROTEIN 6-LIKE"/>
    <property type="match status" value="1"/>
</dbReference>
<evidence type="ECO:0000256" key="4">
    <source>
        <dbReference type="ARBA" id="ARBA00022989"/>
    </source>
</evidence>
<keyword evidence="4 6" id="KW-1133">Transmembrane helix</keyword>
<accession>A0A9N8UXS2</accession>
<reference evidence="8" key="1">
    <citation type="submission" date="2021-06" db="EMBL/GenBank/DDBJ databases">
        <authorList>
            <person name="Kallberg Y."/>
            <person name="Tangrot J."/>
            <person name="Rosling A."/>
        </authorList>
    </citation>
    <scope>NUCLEOTIDE SEQUENCE</scope>
    <source>
        <strain evidence="8">AZ414A</strain>
    </source>
</reference>
<dbReference type="InterPro" id="IPR051717">
    <property type="entry name" value="MFS_MFSD6"/>
</dbReference>
<keyword evidence="5 6" id="KW-0472">Membrane</keyword>
<feature type="transmembrane region" description="Helical" evidence="6">
    <location>
        <begin position="288"/>
        <end position="307"/>
    </location>
</feature>
<feature type="transmembrane region" description="Helical" evidence="6">
    <location>
        <begin position="319"/>
        <end position="337"/>
    </location>
</feature>
<dbReference type="OrthoDB" id="515887at2759"/>
<feature type="transmembrane region" description="Helical" evidence="6">
    <location>
        <begin position="12"/>
        <end position="37"/>
    </location>
</feature>
<sequence length="435" mass="48812">MITIKSTLRLKFLYALLFAAACSAAPYMTIFLSRVLLIPTEEIGILFSVVPFAESLSATFWTAYADKNNAHRKTLLFCLMNAMMSMMIIPIFGSILKFEFVVLVFVVLSLFNGSIIPLVDNFTLGTLKMSGIKSEYEYGKQRLWGTISCGIISSIMGILTDYISIFIIFVGYIFFMMGSLLFIYRINPSDFNTNFDNTVSLEELNINNEENLESLENFNDVQELEIDDNRLLIDHQPSNFRIILTLLVGNPQFLYFLFIILLIAIVKAVAAAYLLLFLSEFFNASGTLLGLSQIMSVSLEVVFFYFSKNIMESIGPRNMIILGQVALLIRVGLYGFLGKILNPWMALPIELLQGVLYALIWPAGLKITRSISPKIYQATSIGIYSGVFGGLATGIGSITERIIFRGKHVHPYTSLSVDQRMTDNRLNEGNEDINL</sequence>
<comment type="subcellular location">
    <subcellularLocation>
        <location evidence="1">Membrane</location>
        <topology evidence="1">Multi-pass membrane protein</topology>
    </subcellularLocation>
</comment>
<gene>
    <name evidence="8" type="ORF">DEBURN_LOCUS532</name>
</gene>
<evidence type="ECO:0000313" key="8">
    <source>
        <dbReference type="EMBL" id="CAG8433680.1"/>
    </source>
</evidence>
<feature type="transmembrane region" description="Helical" evidence="6">
    <location>
        <begin position="143"/>
        <end position="159"/>
    </location>
</feature>
<dbReference type="Proteomes" id="UP000789706">
    <property type="component" value="Unassembled WGS sequence"/>
</dbReference>
<dbReference type="PROSITE" id="PS51257">
    <property type="entry name" value="PROKAR_LIPOPROTEIN"/>
    <property type="match status" value="1"/>
</dbReference>
<feature type="transmembrane region" description="Helical" evidence="6">
    <location>
        <begin position="343"/>
        <end position="365"/>
    </location>
</feature>
<dbReference type="Pfam" id="PF12832">
    <property type="entry name" value="MFS_1_like"/>
    <property type="match status" value="1"/>
</dbReference>
<feature type="transmembrane region" description="Helical" evidence="6">
    <location>
        <begin position="102"/>
        <end position="122"/>
    </location>
</feature>
<evidence type="ECO:0000259" key="7">
    <source>
        <dbReference type="Pfam" id="PF12832"/>
    </source>
</evidence>
<feature type="transmembrane region" description="Helical" evidence="6">
    <location>
        <begin position="75"/>
        <end position="96"/>
    </location>
</feature>
<evidence type="ECO:0000256" key="5">
    <source>
        <dbReference type="ARBA" id="ARBA00023136"/>
    </source>
</evidence>
<comment type="caution">
    <text evidence="8">The sequence shown here is derived from an EMBL/GenBank/DDBJ whole genome shotgun (WGS) entry which is preliminary data.</text>
</comment>
<comment type="similarity">
    <text evidence="2">Belongs to the major facilitator superfamily. MFSD6 family.</text>
</comment>
<dbReference type="Gene3D" id="1.20.1250.20">
    <property type="entry name" value="MFS general substrate transporter like domains"/>
    <property type="match status" value="2"/>
</dbReference>